<dbReference type="SUPFAM" id="SSF55811">
    <property type="entry name" value="Nudix"/>
    <property type="match status" value="1"/>
</dbReference>
<evidence type="ECO:0000256" key="6">
    <source>
        <dbReference type="ARBA" id="ARBA00022801"/>
    </source>
</evidence>
<dbReference type="Gene3D" id="3.90.79.20">
    <property type="match status" value="1"/>
</dbReference>
<dbReference type="Pfam" id="PF00293">
    <property type="entry name" value="NUDIX"/>
    <property type="match status" value="1"/>
</dbReference>
<dbReference type="GO" id="GO:0035529">
    <property type="term" value="F:NADH pyrophosphatase activity"/>
    <property type="evidence" value="ECO:0007669"/>
    <property type="project" value="TreeGrafter"/>
</dbReference>
<dbReference type="GO" id="GO:0005829">
    <property type="term" value="C:cytosol"/>
    <property type="evidence" value="ECO:0007669"/>
    <property type="project" value="TreeGrafter"/>
</dbReference>
<dbReference type="PROSITE" id="PS51462">
    <property type="entry name" value="NUDIX"/>
    <property type="match status" value="1"/>
</dbReference>
<dbReference type="PANTHER" id="PTHR42904">
    <property type="entry name" value="NUDIX HYDROLASE, NUDC SUBFAMILY"/>
    <property type="match status" value="1"/>
</dbReference>
<dbReference type="GO" id="GO:0046872">
    <property type="term" value="F:metal ion binding"/>
    <property type="evidence" value="ECO:0007669"/>
    <property type="project" value="UniProtKB-KW"/>
</dbReference>
<evidence type="ECO:0000256" key="2">
    <source>
        <dbReference type="ARBA" id="ARBA00001947"/>
    </source>
</evidence>
<dbReference type="PANTHER" id="PTHR42904:SF6">
    <property type="entry name" value="NAD-CAPPED RNA HYDROLASE NUDT12"/>
    <property type="match status" value="1"/>
</dbReference>
<dbReference type="PROSITE" id="PS00893">
    <property type="entry name" value="NUDIX_BOX"/>
    <property type="match status" value="1"/>
</dbReference>
<dbReference type="InterPro" id="IPR050241">
    <property type="entry name" value="NAD-cap_RNA_hydrolase_NudC"/>
</dbReference>
<evidence type="ECO:0000313" key="12">
    <source>
        <dbReference type="Proteomes" id="UP001214628"/>
    </source>
</evidence>
<dbReference type="GO" id="GO:0019677">
    <property type="term" value="P:NAD+ catabolic process"/>
    <property type="evidence" value="ECO:0007669"/>
    <property type="project" value="TreeGrafter"/>
</dbReference>
<keyword evidence="7" id="KW-0460">Magnesium</keyword>
<gene>
    <name evidence="11" type="primary">NPY1</name>
    <name evidence="11" type="ORF">MPSI1_003935</name>
</gene>
<feature type="domain" description="Nudix hydrolase" evidence="10">
    <location>
        <begin position="285"/>
        <end position="413"/>
    </location>
</feature>
<dbReference type="InterPro" id="IPR020084">
    <property type="entry name" value="NUDIX_hydrolase_CS"/>
</dbReference>
<proteinExistence type="inferred from homology"/>
<dbReference type="Gene3D" id="3.90.79.10">
    <property type="entry name" value="Nucleoside Triphosphate Pyrophosphohydrolase"/>
    <property type="match status" value="1"/>
</dbReference>
<keyword evidence="6 11" id="KW-0378">Hydrolase</keyword>
<reference evidence="11" key="1">
    <citation type="submission" date="2023-02" db="EMBL/GenBank/DDBJ databases">
        <title>Mating type loci evolution in Malassezia.</title>
        <authorList>
            <person name="Coelho M.A."/>
        </authorList>
    </citation>
    <scope>NUCLEOTIDE SEQUENCE</scope>
    <source>
        <strain evidence="11">CBS 14136</strain>
    </source>
</reference>
<evidence type="ECO:0000256" key="5">
    <source>
        <dbReference type="ARBA" id="ARBA00022723"/>
    </source>
</evidence>
<dbReference type="AlphaFoldDB" id="A0AAF0JG58"/>
<dbReference type="GO" id="GO:0006742">
    <property type="term" value="P:NADP+ catabolic process"/>
    <property type="evidence" value="ECO:0007669"/>
    <property type="project" value="TreeGrafter"/>
</dbReference>
<dbReference type="InterPro" id="IPR015797">
    <property type="entry name" value="NUDIX_hydrolase-like_dom_sf"/>
</dbReference>
<organism evidence="11 12">
    <name type="scientific">Malassezia psittaci</name>
    <dbReference type="NCBI Taxonomy" id="1821823"/>
    <lineage>
        <taxon>Eukaryota</taxon>
        <taxon>Fungi</taxon>
        <taxon>Dikarya</taxon>
        <taxon>Basidiomycota</taxon>
        <taxon>Ustilaginomycotina</taxon>
        <taxon>Malasseziomycetes</taxon>
        <taxon>Malasseziales</taxon>
        <taxon>Malasseziaceae</taxon>
        <taxon>Malassezia</taxon>
    </lineage>
</organism>
<keyword evidence="8" id="KW-0520">NAD</keyword>
<dbReference type="EMBL" id="CP118381">
    <property type="protein sequence ID" value="WFD45253.1"/>
    <property type="molecule type" value="Genomic_DNA"/>
</dbReference>
<dbReference type="EC" id="3.6.1.22" evidence="4"/>
<dbReference type="GO" id="GO:0005777">
    <property type="term" value="C:peroxisome"/>
    <property type="evidence" value="ECO:0007669"/>
    <property type="project" value="TreeGrafter"/>
</dbReference>
<evidence type="ECO:0000313" key="11">
    <source>
        <dbReference type="EMBL" id="WFD45253.1"/>
    </source>
</evidence>
<evidence type="ECO:0000259" key="10">
    <source>
        <dbReference type="PROSITE" id="PS51462"/>
    </source>
</evidence>
<evidence type="ECO:0000256" key="4">
    <source>
        <dbReference type="ARBA" id="ARBA00012381"/>
    </source>
</evidence>
<evidence type="ECO:0000256" key="9">
    <source>
        <dbReference type="ARBA" id="ARBA00023679"/>
    </source>
</evidence>
<comment type="catalytic activity">
    <reaction evidence="9">
        <text>a 5'-end NAD(+)-phospho-ribonucleoside in mRNA + H2O = a 5'-end phospho-adenosine-phospho-ribonucleoside in mRNA + beta-nicotinamide D-ribonucleotide + 2 H(+)</text>
        <dbReference type="Rhea" id="RHEA:60876"/>
        <dbReference type="Rhea" id="RHEA-COMP:15698"/>
        <dbReference type="Rhea" id="RHEA-COMP:15719"/>
        <dbReference type="ChEBI" id="CHEBI:14649"/>
        <dbReference type="ChEBI" id="CHEBI:15377"/>
        <dbReference type="ChEBI" id="CHEBI:15378"/>
        <dbReference type="ChEBI" id="CHEBI:144029"/>
        <dbReference type="ChEBI" id="CHEBI:144051"/>
    </reaction>
    <physiologicalReaction direction="left-to-right" evidence="9">
        <dbReference type="Rhea" id="RHEA:60877"/>
    </physiologicalReaction>
</comment>
<accession>A0AAF0JG58</accession>
<dbReference type="InterPro" id="IPR049734">
    <property type="entry name" value="NudC-like_C"/>
</dbReference>
<keyword evidence="12" id="KW-1185">Reference proteome</keyword>
<dbReference type="InterPro" id="IPR000086">
    <property type="entry name" value="NUDIX_hydrolase_dom"/>
</dbReference>
<dbReference type="CDD" id="cd03429">
    <property type="entry name" value="NUDIX_NADH_pyrophosphatase_Nudt13"/>
    <property type="match status" value="1"/>
</dbReference>
<name>A0AAF0JG58_9BASI</name>
<sequence>MGNRYPTFETVNFYAGGQLNRASWLRESSAYLNQALLRTDARILPLSNGNPLIRREDSSHRIALFPWKEVESAVMQTVHKFSPTATTVFGPKTYMLEKKSDTEDKYWARSTQGILAPYLSLAFLGILEEANTSPETMDFEDTGGRAMVVPKGAPCFALSLSYRPSDLPATEKLPCEELLEHLTSPDAPYQTLDMRTVILSGAMDREDAAILANARTLLDWNDRYMFCAGCGSRQYSVWGGHKRGCASVLAKVTQDQQPLVKALYSGPEAEQLCASVTSVQNYSYPRSDPVIIVGIISADREHILLGRQKSWPKGFYSCIAGFVEAGESLEEAVRREALEETGVRIDQVAYHSSQPWPFPANLIFGAFGIADATRSEIRLDLDVELEDAFFAPRADVLAAVEAAEQGNKDANIQPPTRNGHRYIVPPPSAIAHVLLAAYARGDALLQGKM</sequence>
<protein>
    <recommendedName>
        <fullName evidence="4">NAD(+) diphosphatase</fullName>
        <ecNumber evidence="4">3.6.1.22</ecNumber>
    </recommendedName>
</protein>
<dbReference type="Proteomes" id="UP001214628">
    <property type="component" value="Chromosome 7"/>
</dbReference>
<comment type="cofactor">
    <cofactor evidence="1">
        <name>Mg(2+)</name>
        <dbReference type="ChEBI" id="CHEBI:18420"/>
    </cofactor>
</comment>
<comment type="similarity">
    <text evidence="3">Belongs to the Nudix hydrolase family. NudC subfamily.</text>
</comment>
<keyword evidence="5" id="KW-0479">Metal-binding</keyword>
<evidence type="ECO:0000256" key="8">
    <source>
        <dbReference type="ARBA" id="ARBA00023027"/>
    </source>
</evidence>
<evidence type="ECO:0000256" key="7">
    <source>
        <dbReference type="ARBA" id="ARBA00022842"/>
    </source>
</evidence>
<evidence type="ECO:0000256" key="3">
    <source>
        <dbReference type="ARBA" id="ARBA00009595"/>
    </source>
</evidence>
<comment type="cofactor">
    <cofactor evidence="2">
        <name>Zn(2+)</name>
        <dbReference type="ChEBI" id="CHEBI:29105"/>
    </cofactor>
</comment>
<evidence type="ECO:0000256" key="1">
    <source>
        <dbReference type="ARBA" id="ARBA00001946"/>
    </source>
</evidence>